<keyword evidence="5 12" id="KW-0812">Transmembrane</keyword>
<evidence type="ECO:0000256" key="11">
    <source>
        <dbReference type="ARBA" id="ARBA00023180"/>
    </source>
</evidence>
<keyword evidence="6" id="KW-0732">Signal</keyword>
<dbReference type="EMBL" id="JAFEMO010000005">
    <property type="protein sequence ID" value="KAH7570631.1"/>
    <property type="molecule type" value="Genomic_DNA"/>
</dbReference>
<dbReference type="Pfam" id="PF13855">
    <property type="entry name" value="LRR_8"/>
    <property type="match status" value="1"/>
</dbReference>
<dbReference type="SUPFAM" id="SSF52058">
    <property type="entry name" value="L domain-like"/>
    <property type="match status" value="1"/>
</dbReference>
<evidence type="ECO:0000313" key="15">
    <source>
        <dbReference type="Proteomes" id="UP000827721"/>
    </source>
</evidence>
<reference evidence="14 15" key="1">
    <citation type="submission" date="2021-02" db="EMBL/GenBank/DDBJ databases">
        <title>Plant Genome Project.</title>
        <authorList>
            <person name="Zhang R.-G."/>
        </authorList>
    </citation>
    <scope>NUCLEOTIDE SEQUENCE [LARGE SCALE GENOMIC DNA]</scope>
    <source>
        <tissue evidence="14">Leaves</tissue>
    </source>
</reference>
<dbReference type="Gene3D" id="3.80.10.10">
    <property type="entry name" value="Ribonuclease Inhibitor"/>
    <property type="match status" value="2"/>
</dbReference>
<keyword evidence="9 12" id="KW-0472">Membrane</keyword>
<keyword evidence="8 12" id="KW-1133">Transmembrane helix</keyword>
<evidence type="ECO:0000256" key="4">
    <source>
        <dbReference type="ARBA" id="ARBA00022614"/>
    </source>
</evidence>
<dbReference type="InterPro" id="IPR046956">
    <property type="entry name" value="RLP23-like"/>
</dbReference>
<keyword evidence="11" id="KW-0325">Glycoprotein</keyword>
<protein>
    <recommendedName>
        <fullName evidence="13">Leucine-rich repeat-containing N-terminal plant-type domain-containing protein</fullName>
    </recommendedName>
</protein>
<keyword evidence="10" id="KW-0675">Receptor</keyword>
<accession>A0ABQ8I1Z3</accession>
<name>A0ABQ8I1Z3_9ROSI</name>
<dbReference type="PANTHER" id="PTHR48063">
    <property type="entry name" value="LRR RECEPTOR-LIKE KINASE"/>
    <property type="match status" value="1"/>
</dbReference>
<feature type="domain" description="Leucine-rich repeat-containing N-terminal plant-type" evidence="13">
    <location>
        <begin position="24"/>
        <end position="59"/>
    </location>
</feature>
<evidence type="ECO:0000256" key="6">
    <source>
        <dbReference type="ARBA" id="ARBA00022729"/>
    </source>
</evidence>
<dbReference type="Pfam" id="PF00560">
    <property type="entry name" value="LRR_1"/>
    <property type="match status" value="6"/>
</dbReference>
<feature type="transmembrane region" description="Helical" evidence="12">
    <location>
        <begin position="491"/>
        <end position="513"/>
    </location>
</feature>
<keyword evidence="4" id="KW-0433">Leucine-rich repeat</keyword>
<evidence type="ECO:0000256" key="2">
    <source>
        <dbReference type="ARBA" id="ARBA00009592"/>
    </source>
</evidence>
<keyword evidence="7" id="KW-0677">Repeat</keyword>
<evidence type="ECO:0000256" key="12">
    <source>
        <dbReference type="SAM" id="Phobius"/>
    </source>
</evidence>
<evidence type="ECO:0000256" key="7">
    <source>
        <dbReference type="ARBA" id="ARBA00022737"/>
    </source>
</evidence>
<dbReference type="PRINTS" id="PR00019">
    <property type="entry name" value="LEURICHRPT"/>
</dbReference>
<proteinExistence type="inferred from homology"/>
<evidence type="ECO:0000256" key="3">
    <source>
        <dbReference type="ARBA" id="ARBA00022475"/>
    </source>
</evidence>
<comment type="subcellular location">
    <subcellularLocation>
        <location evidence="1">Cell membrane</location>
        <topology evidence="1">Single-pass type I membrane protein</topology>
    </subcellularLocation>
</comment>
<sequence>MVFSLILGFARNGDACLGDCMKLERKALIDFKGGLKDPENRLSSWRGANCCHWRGITCDNQTGAVIAIDLHNPLVSIELQVNDLYGRIPLGFKLPANFENMTSLYHLDLSHSRVEGGILSSIGAEDCGFNSSLPRLRFLKLSHNQFGGKLPEWLPRLHNLEALHLRNNLFQGPIPASLGTLARLSKLDLGWNRLNGTLPDSLGQLSELEHLDLSSNDLMGMITEVHLSKLSKLNLVMLETLDLGNNNLTGRIPLWFVDSFSFLRILCLRLNRFFGELPSQLSKLRSLQVLDLAENEFNGSIPATFGKLKAMSQENKRNHYLYYGFGGFKGSSFYQESFVVNIKGNSIKYSRTLSLVIGIDLSGNNLHGQFPEEITQLVGLVVLNLSRNHISSQIPVNISRLHQLSSLDISNNSFSGPIPSSMSCLDSLGYLNLSYNNLSGRIPYIGHMTTFDVPTFFRNPGLYGDPLLECPAPPEINGDHSGNASSSTDKWLYLSIELGFIAGILVPYIAFAIRRPWWSAYMGYVETVVDRLSYWGYKLVVR</sequence>
<dbReference type="Pfam" id="PF08263">
    <property type="entry name" value="LRRNT_2"/>
    <property type="match status" value="1"/>
</dbReference>
<evidence type="ECO:0000256" key="5">
    <source>
        <dbReference type="ARBA" id="ARBA00022692"/>
    </source>
</evidence>
<evidence type="ECO:0000256" key="8">
    <source>
        <dbReference type="ARBA" id="ARBA00022989"/>
    </source>
</evidence>
<dbReference type="InterPro" id="IPR001611">
    <property type="entry name" value="Leu-rich_rpt"/>
</dbReference>
<evidence type="ECO:0000256" key="10">
    <source>
        <dbReference type="ARBA" id="ARBA00023170"/>
    </source>
</evidence>
<comment type="caution">
    <text evidence="14">The sequence shown here is derived from an EMBL/GenBank/DDBJ whole genome shotgun (WGS) entry which is preliminary data.</text>
</comment>
<dbReference type="InterPro" id="IPR032675">
    <property type="entry name" value="LRR_dom_sf"/>
</dbReference>
<evidence type="ECO:0000256" key="1">
    <source>
        <dbReference type="ARBA" id="ARBA00004251"/>
    </source>
</evidence>
<evidence type="ECO:0000259" key="13">
    <source>
        <dbReference type="Pfam" id="PF08263"/>
    </source>
</evidence>
<dbReference type="Proteomes" id="UP000827721">
    <property type="component" value="Unassembled WGS sequence"/>
</dbReference>
<gene>
    <name evidence="14" type="ORF">JRO89_XS05G0147600</name>
</gene>
<evidence type="ECO:0000313" key="14">
    <source>
        <dbReference type="EMBL" id="KAH7570631.1"/>
    </source>
</evidence>
<dbReference type="InterPro" id="IPR013210">
    <property type="entry name" value="LRR_N_plant-typ"/>
</dbReference>
<dbReference type="InterPro" id="IPR003591">
    <property type="entry name" value="Leu-rich_rpt_typical-subtyp"/>
</dbReference>
<evidence type="ECO:0000256" key="9">
    <source>
        <dbReference type="ARBA" id="ARBA00023136"/>
    </source>
</evidence>
<keyword evidence="3" id="KW-1003">Cell membrane</keyword>
<organism evidence="14 15">
    <name type="scientific">Xanthoceras sorbifolium</name>
    <dbReference type="NCBI Taxonomy" id="99658"/>
    <lineage>
        <taxon>Eukaryota</taxon>
        <taxon>Viridiplantae</taxon>
        <taxon>Streptophyta</taxon>
        <taxon>Embryophyta</taxon>
        <taxon>Tracheophyta</taxon>
        <taxon>Spermatophyta</taxon>
        <taxon>Magnoliopsida</taxon>
        <taxon>eudicotyledons</taxon>
        <taxon>Gunneridae</taxon>
        <taxon>Pentapetalae</taxon>
        <taxon>rosids</taxon>
        <taxon>malvids</taxon>
        <taxon>Sapindales</taxon>
        <taxon>Sapindaceae</taxon>
        <taxon>Xanthoceroideae</taxon>
        <taxon>Xanthoceras</taxon>
    </lineage>
</organism>
<comment type="similarity">
    <text evidence="2">Belongs to the RLP family.</text>
</comment>
<dbReference type="SMART" id="SM00369">
    <property type="entry name" value="LRR_TYP"/>
    <property type="match status" value="6"/>
</dbReference>
<keyword evidence="15" id="KW-1185">Reference proteome</keyword>
<dbReference type="PANTHER" id="PTHR48063:SF16">
    <property type="entry name" value="LRR RECEPTOR-LIKE SERINE_THREONINE-PROTEIN KINASE GSO1"/>
    <property type="match status" value="1"/>
</dbReference>